<feature type="region of interest" description="Disordered" evidence="1">
    <location>
        <begin position="77"/>
        <end position="106"/>
    </location>
</feature>
<evidence type="ECO:0000256" key="1">
    <source>
        <dbReference type="SAM" id="MobiDB-lite"/>
    </source>
</evidence>
<dbReference type="EMBL" id="CP024307">
    <property type="protein sequence ID" value="AUX76381.1"/>
    <property type="molecule type" value="Genomic_DNA"/>
</dbReference>
<protein>
    <submittedName>
        <fullName evidence="2">Uncharacterized protein</fullName>
    </submittedName>
</protein>
<reference evidence="2 3" key="1">
    <citation type="submission" date="2017-10" db="EMBL/GenBank/DDBJ databases">
        <title>Analysis of the genome sequences of Rhizobium populations associated to common bean (phaseolus vulgaris).</title>
        <authorList>
            <person name="Bustos P."/>
            <person name="Santamaria R.I."/>
            <person name="Miranda-Sanchez F."/>
            <person name="Perez-Carrascal O."/>
            <person name="Juarez S."/>
            <person name="Lozano L."/>
            <person name="Martinez-Flores I."/>
            <person name="Vinuesa P."/>
            <person name="Martinez-Romero E."/>
            <person name="Cevallos M.A."/>
            <person name="Romero D."/>
            <person name="Davila G."/>
            <person name="Gonzalez V."/>
        </authorList>
    </citation>
    <scope>NUCLEOTIDE SEQUENCE [LARGE SCALE GENOMIC DNA]</scope>
    <source>
        <strain evidence="2 3">NXT3</strain>
    </source>
</reference>
<organism evidence="2 3">
    <name type="scientific">Rhizobium fredii</name>
    <name type="common">Sinorhizobium fredii</name>
    <dbReference type="NCBI Taxonomy" id="380"/>
    <lineage>
        <taxon>Bacteria</taxon>
        <taxon>Pseudomonadati</taxon>
        <taxon>Pseudomonadota</taxon>
        <taxon>Alphaproteobacteria</taxon>
        <taxon>Hyphomicrobiales</taxon>
        <taxon>Rhizobiaceae</taxon>
        <taxon>Sinorhizobium/Ensifer group</taxon>
        <taxon>Sinorhizobium</taxon>
    </lineage>
</organism>
<dbReference type="Proteomes" id="UP000239340">
    <property type="component" value="Chromosome"/>
</dbReference>
<evidence type="ECO:0000313" key="2">
    <source>
        <dbReference type="EMBL" id="AUX76381.1"/>
    </source>
</evidence>
<feature type="region of interest" description="Disordered" evidence="1">
    <location>
        <begin position="1"/>
        <end position="36"/>
    </location>
</feature>
<accession>A0A2L0H4F5</accession>
<gene>
    <name evidence="2" type="ORF">NXT3_CH01813</name>
</gene>
<evidence type="ECO:0000313" key="3">
    <source>
        <dbReference type="Proteomes" id="UP000239340"/>
    </source>
</evidence>
<name>A0A2L0H4F5_RHIFR</name>
<feature type="compositionally biased region" description="Polar residues" evidence="1">
    <location>
        <begin position="96"/>
        <end position="106"/>
    </location>
</feature>
<proteinExistence type="predicted"/>
<dbReference type="AlphaFoldDB" id="A0A2L0H4F5"/>
<sequence>MSASGGGESAQSFAVYPRRRNSWAMNRDRKGISNSRSQIVAPVVAMVTERELDMGDPLLDPLVVAEIERIHCLDARMSSQTASTATNGNIGNTGNRKNISGITRPS</sequence>
<feature type="compositionally biased region" description="Low complexity" evidence="1">
    <location>
        <begin position="81"/>
        <end position="95"/>
    </location>
</feature>